<organism evidence="6 7">
    <name type="scientific">Neomicrococcus lactis</name>
    <dbReference type="NCBI Taxonomy" id="732241"/>
    <lineage>
        <taxon>Bacteria</taxon>
        <taxon>Bacillati</taxon>
        <taxon>Actinomycetota</taxon>
        <taxon>Actinomycetes</taxon>
        <taxon>Micrococcales</taxon>
        <taxon>Micrococcaceae</taxon>
        <taxon>Neomicrococcus</taxon>
    </lineage>
</organism>
<feature type="domain" description="Glycosyltransferase 2-like" evidence="5">
    <location>
        <begin position="1"/>
        <end position="139"/>
    </location>
</feature>
<evidence type="ECO:0000256" key="3">
    <source>
        <dbReference type="ARBA" id="ARBA00022676"/>
    </source>
</evidence>
<evidence type="ECO:0000256" key="1">
    <source>
        <dbReference type="ARBA" id="ARBA00004776"/>
    </source>
</evidence>
<protein>
    <submittedName>
        <fullName evidence="6">N-acetylglucosaminyl-diphospho-decaprenol L-rhamnosyltransferase</fullName>
        <ecNumber evidence="6">2.4.1.289</ecNumber>
    </submittedName>
</protein>
<gene>
    <name evidence="6" type="ORF">BKA12_001311</name>
</gene>
<dbReference type="EMBL" id="JACHBL010000001">
    <property type="protein sequence ID" value="MBB5598231.1"/>
    <property type="molecule type" value="Genomic_DNA"/>
</dbReference>
<comment type="pathway">
    <text evidence="1">Cell wall biogenesis; cell wall polysaccharide biosynthesis.</text>
</comment>
<comment type="caution">
    <text evidence="6">The sequence shown here is derived from an EMBL/GenBank/DDBJ whole genome shotgun (WGS) entry which is preliminary data.</text>
</comment>
<dbReference type="RefSeq" id="WP_420826509.1">
    <property type="nucleotide sequence ID" value="NZ_JACHBL010000001.1"/>
</dbReference>
<dbReference type="Pfam" id="PF00535">
    <property type="entry name" value="Glycos_transf_2"/>
    <property type="match status" value="1"/>
</dbReference>
<dbReference type="PANTHER" id="PTHR43179">
    <property type="entry name" value="RHAMNOSYLTRANSFERASE WBBL"/>
    <property type="match status" value="1"/>
</dbReference>
<dbReference type="InterPro" id="IPR029044">
    <property type="entry name" value="Nucleotide-diphossugar_trans"/>
</dbReference>
<accession>A0A7W8YBA1</accession>
<proteinExistence type="inferred from homology"/>
<name>A0A7W8YBA1_9MICC</name>
<evidence type="ECO:0000313" key="7">
    <source>
        <dbReference type="Proteomes" id="UP000523863"/>
    </source>
</evidence>
<dbReference type="PANTHER" id="PTHR43179:SF12">
    <property type="entry name" value="GALACTOFURANOSYLTRANSFERASE GLFT2"/>
    <property type="match status" value="1"/>
</dbReference>
<dbReference type="SUPFAM" id="SSF53448">
    <property type="entry name" value="Nucleotide-diphospho-sugar transferases"/>
    <property type="match status" value="1"/>
</dbReference>
<keyword evidence="4 6" id="KW-0808">Transferase</keyword>
<dbReference type="InterPro" id="IPR001173">
    <property type="entry name" value="Glyco_trans_2-like"/>
</dbReference>
<dbReference type="GO" id="GO:0102096">
    <property type="term" value="F:decaprenyl-N-acetyl-alpha-D-glucosaminyl-pyrophosphate:dTDP-alpha-L-rhamnose rhamnosyltransferase activity"/>
    <property type="evidence" value="ECO:0007669"/>
    <property type="project" value="UniProtKB-EC"/>
</dbReference>
<keyword evidence="3 6" id="KW-0328">Glycosyltransferase</keyword>
<keyword evidence="7" id="KW-1185">Reference proteome</keyword>
<dbReference type="Gene3D" id="3.90.550.10">
    <property type="entry name" value="Spore Coat Polysaccharide Biosynthesis Protein SpsA, Chain A"/>
    <property type="match status" value="1"/>
</dbReference>
<dbReference type="AlphaFoldDB" id="A0A7W8YBA1"/>
<evidence type="ECO:0000313" key="6">
    <source>
        <dbReference type="EMBL" id="MBB5598231.1"/>
    </source>
</evidence>
<sequence length="309" mass="33757">MPHYGDPSDVQHLVETLLSENAHCLKQVVVVDDASPTPFPAEWAPSNESQIQFTVVRRESNGGFGSAVNTGLNVIGTEVALVLNSDLVLPDRFIEDLQSAAAPWHPAVMSPEVTGTDGATQWTARHFPTIGHQVTEWLSPLARFRHHKLLHEAVGHDTRAQQGKVLPVDWVFGAAMMLPVNAVKSIGGFDEDFFMNAEEVDLQKRLRDMGVPSIYLGTVSVAHIGGGSSDPTRRRKWLVEARQLYAQKWGNPVALKTALTAASYANFGVNKVRELTGRDIDASAVLQEELSYLKDEKTGNRSVSGADVN</sequence>
<evidence type="ECO:0000256" key="2">
    <source>
        <dbReference type="ARBA" id="ARBA00006739"/>
    </source>
</evidence>
<dbReference type="Proteomes" id="UP000523863">
    <property type="component" value="Unassembled WGS sequence"/>
</dbReference>
<comment type="similarity">
    <text evidence="2">Belongs to the glycosyltransferase 2 family.</text>
</comment>
<reference evidence="6 7" key="1">
    <citation type="submission" date="2020-08" db="EMBL/GenBank/DDBJ databases">
        <title>Sequencing the genomes of 1000 actinobacteria strains.</title>
        <authorList>
            <person name="Klenk H.-P."/>
        </authorList>
    </citation>
    <scope>NUCLEOTIDE SEQUENCE [LARGE SCALE GENOMIC DNA]</scope>
    <source>
        <strain evidence="6 7">DSM 23694</strain>
    </source>
</reference>
<evidence type="ECO:0000259" key="5">
    <source>
        <dbReference type="Pfam" id="PF00535"/>
    </source>
</evidence>
<dbReference type="EC" id="2.4.1.289" evidence="6"/>
<evidence type="ECO:0000256" key="4">
    <source>
        <dbReference type="ARBA" id="ARBA00022679"/>
    </source>
</evidence>